<sequence length="522" mass="56714">MASQTASQAVWSVLLPSPDDTVRFAARIADFLRAGDLVTLSGDLGVGKTTFARALVRHLAGDPELEVPSPTFTLMQLYDTASFPVVHADLYRIRSASELAELGWDEASDGALLLVEWAERIGDALPEDRLDVTLSIDADDPETARTAVVTGYGHFSARIAQTQAVESLLERAGFADADRAYLTGDASTRAYERLTAEDGRTALFMTSPPRADAPVLRFGKPYHEIARLAGDIRPFLAMDAALRQQGVSAPEVYAADAQHGIAIIEDLGSEPFVEENGPIAERYLEAVALLARLHATALPASVPQGEGAYSIPPYDLDALLVEAELVVDWYAPNVAKIAIPASGRNAFTSICTRLFGEVVGRDTTWTLRDFHSPNLIWLERREGLARVGVIDFQDCVLGHPAYDVAALLQDARVTVPDALELKLLGAYAQLRGSMDPNFDMAGFVRAYAILGAQRATKILGIFARLDKRDGKPQYLAMLPRIEGYLTKGLAHPALGELRGWYETYMPRVVSPRAPASPQRESA</sequence>
<keyword evidence="8" id="KW-0067">ATP-binding</keyword>
<comment type="caution">
    <text evidence="12">The sequence shown here is derived from an EMBL/GenBank/DDBJ whole genome shotgun (WGS) entry which is preliminary data.</text>
</comment>
<keyword evidence="4" id="KW-0963">Cytoplasm</keyword>
<dbReference type="GO" id="GO:0002949">
    <property type="term" value="P:tRNA threonylcarbamoyladenosine modification"/>
    <property type="evidence" value="ECO:0007669"/>
    <property type="project" value="InterPro"/>
</dbReference>
<dbReference type="GO" id="GO:0005737">
    <property type="term" value="C:cytoplasm"/>
    <property type="evidence" value="ECO:0007669"/>
    <property type="project" value="UniProtKB-SubCell"/>
</dbReference>
<dbReference type="Pfam" id="PF02367">
    <property type="entry name" value="TsaE"/>
    <property type="match status" value="1"/>
</dbReference>
<evidence type="ECO:0000256" key="3">
    <source>
        <dbReference type="ARBA" id="ARBA00019010"/>
    </source>
</evidence>
<dbReference type="PANTHER" id="PTHR33540">
    <property type="entry name" value="TRNA THREONYLCARBAMOYLADENOSINE BIOSYNTHESIS PROTEIN TSAE"/>
    <property type="match status" value="1"/>
</dbReference>
<evidence type="ECO:0000256" key="5">
    <source>
        <dbReference type="ARBA" id="ARBA00022694"/>
    </source>
</evidence>
<dbReference type="Proteomes" id="UP000290759">
    <property type="component" value="Unassembled WGS sequence"/>
</dbReference>
<dbReference type="AlphaFoldDB" id="A0A4Q2U8X9"/>
<evidence type="ECO:0000313" key="13">
    <source>
        <dbReference type="Proteomes" id="UP000290759"/>
    </source>
</evidence>
<evidence type="ECO:0000256" key="2">
    <source>
        <dbReference type="ARBA" id="ARBA00007599"/>
    </source>
</evidence>
<keyword evidence="5" id="KW-0819">tRNA processing</keyword>
<organism evidence="12 13">
    <name type="scientific">Lichenibacterium minor</name>
    <dbReference type="NCBI Taxonomy" id="2316528"/>
    <lineage>
        <taxon>Bacteria</taxon>
        <taxon>Pseudomonadati</taxon>
        <taxon>Pseudomonadota</taxon>
        <taxon>Alphaproteobacteria</taxon>
        <taxon>Hyphomicrobiales</taxon>
        <taxon>Lichenihabitantaceae</taxon>
        <taxon>Lichenibacterium</taxon>
    </lineage>
</organism>
<evidence type="ECO:0000256" key="8">
    <source>
        <dbReference type="ARBA" id="ARBA00022840"/>
    </source>
</evidence>
<evidence type="ECO:0000259" key="11">
    <source>
        <dbReference type="Pfam" id="PF01636"/>
    </source>
</evidence>
<evidence type="ECO:0000256" key="1">
    <source>
        <dbReference type="ARBA" id="ARBA00004496"/>
    </source>
</evidence>
<keyword evidence="13" id="KW-1185">Reference proteome</keyword>
<dbReference type="InterPro" id="IPR011009">
    <property type="entry name" value="Kinase-like_dom_sf"/>
</dbReference>
<comment type="similarity">
    <text evidence="2">Belongs to the TsaE family.</text>
</comment>
<feature type="domain" description="Aminoglycoside phosphotransferase" evidence="11">
    <location>
        <begin position="182"/>
        <end position="435"/>
    </location>
</feature>
<dbReference type="EMBL" id="QYBB01000003">
    <property type="protein sequence ID" value="RYC33229.1"/>
    <property type="molecule type" value="Genomic_DNA"/>
</dbReference>
<dbReference type="SUPFAM" id="SSF52540">
    <property type="entry name" value="P-loop containing nucleoside triphosphate hydrolases"/>
    <property type="match status" value="1"/>
</dbReference>
<keyword evidence="7" id="KW-0547">Nucleotide-binding</keyword>
<dbReference type="GO" id="GO:0046872">
    <property type="term" value="F:metal ion binding"/>
    <property type="evidence" value="ECO:0007669"/>
    <property type="project" value="UniProtKB-KW"/>
</dbReference>
<evidence type="ECO:0000256" key="7">
    <source>
        <dbReference type="ARBA" id="ARBA00022741"/>
    </source>
</evidence>
<proteinExistence type="inferred from homology"/>
<dbReference type="GO" id="GO:0016740">
    <property type="term" value="F:transferase activity"/>
    <property type="evidence" value="ECO:0007669"/>
    <property type="project" value="UniProtKB-KW"/>
</dbReference>
<protein>
    <recommendedName>
        <fullName evidence="3">tRNA threonylcarbamoyladenosine biosynthesis protein TsaE</fullName>
    </recommendedName>
    <alternativeName>
        <fullName evidence="10">t(6)A37 threonylcarbamoyladenosine biosynthesis protein TsaE</fullName>
    </alternativeName>
</protein>
<dbReference type="Gene3D" id="3.90.1200.10">
    <property type="match status" value="1"/>
</dbReference>
<dbReference type="GO" id="GO:0005524">
    <property type="term" value="F:ATP binding"/>
    <property type="evidence" value="ECO:0007669"/>
    <property type="project" value="UniProtKB-KW"/>
</dbReference>
<dbReference type="NCBIfam" id="TIGR00150">
    <property type="entry name" value="T6A_YjeE"/>
    <property type="match status" value="1"/>
</dbReference>
<dbReference type="Gene3D" id="3.40.50.300">
    <property type="entry name" value="P-loop containing nucleotide triphosphate hydrolases"/>
    <property type="match status" value="1"/>
</dbReference>
<dbReference type="Gene3D" id="3.30.200.20">
    <property type="entry name" value="Phosphorylase Kinase, domain 1"/>
    <property type="match status" value="1"/>
</dbReference>
<evidence type="ECO:0000313" key="12">
    <source>
        <dbReference type="EMBL" id="RYC33229.1"/>
    </source>
</evidence>
<name>A0A4Q2U8X9_9HYPH</name>
<dbReference type="InterPro" id="IPR003442">
    <property type="entry name" value="T6A_TsaE"/>
</dbReference>
<reference evidence="12 13" key="2">
    <citation type="submission" date="2019-02" db="EMBL/GenBank/DDBJ databases">
        <title>'Lichenibacterium ramalinii' gen. nov. sp. nov., 'Lichenibacterium minor' gen. nov. sp. nov.</title>
        <authorList>
            <person name="Pankratov T."/>
        </authorList>
    </citation>
    <scope>NUCLEOTIDE SEQUENCE [LARGE SCALE GENOMIC DNA]</scope>
    <source>
        <strain evidence="12 13">RmlP026</strain>
    </source>
</reference>
<evidence type="ECO:0000256" key="4">
    <source>
        <dbReference type="ARBA" id="ARBA00022490"/>
    </source>
</evidence>
<comment type="subcellular location">
    <subcellularLocation>
        <location evidence="1">Cytoplasm</location>
    </subcellularLocation>
</comment>
<keyword evidence="9" id="KW-0460">Magnesium</keyword>
<keyword evidence="12" id="KW-0808">Transferase</keyword>
<evidence type="ECO:0000256" key="9">
    <source>
        <dbReference type="ARBA" id="ARBA00022842"/>
    </source>
</evidence>
<accession>A0A4Q2U8X9</accession>
<reference evidence="12 13" key="1">
    <citation type="submission" date="2018-12" db="EMBL/GenBank/DDBJ databases">
        <authorList>
            <person name="Grouzdev D.S."/>
            <person name="Krutkina M.S."/>
        </authorList>
    </citation>
    <scope>NUCLEOTIDE SEQUENCE [LARGE SCALE GENOMIC DNA]</scope>
    <source>
        <strain evidence="12 13">RmlP026</strain>
    </source>
</reference>
<keyword evidence="6" id="KW-0479">Metal-binding</keyword>
<dbReference type="Pfam" id="PF01636">
    <property type="entry name" value="APH"/>
    <property type="match status" value="1"/>
</dbReference>
<evidence type="ECO:0000256" key="6">
    <source>
        <dbReference type="ARBA" id="ARBA00022723"/>
    </source>
</evidence>
<dbReference type="InterPro" id="IPR027417">
    <property type="entry name" value="P-loop_NTPase"/>
</dbReference>
<dbReference type="OrthoDB" id="9809275at2"/>
<dbReference type="PANTHER" id="PTHR33540:SF2">
    <property type="entry name" value="TRNA THREONYLCARBAMOYLADENOSINE BIOSYNTHESIS PROTEIN TSAE"/>
    <property type="match status" value="1"/>
</dbReference>
<dbReference type="InterPro" id="IPR002575">
    <property type="entry name" value="Aminoglycoside_PTrfase"/>
</dbReference>
<dbReference type="RefSeq" id="WP_129224111.1">
    <property type="nucleotide sequence ID" value="NZ_QYBB01000003.1"/>
</dbReference>
<evidence type="ECO:0000256" key="10">
    <source>
        <dbReference type="ARBA" id="ARBA00032441"/>
    </source>
</evidence>
<dbReference type="SUPFAM" id="SSF56112">
    <property type="entry name" value="Protein kinase-like (PK-like)"/>
    <property type="match status" value="1"/>
</dbReference>
<gene>
    <name evidence="12" type="primary">tsaE</name>
    <name evidence="12" type="ORF">D3273_05020</name>
</gene>